<dbReference type="AlphaFoldDB" id="A0A383BSJ9"/>
<proteinExistence type="predicted"/>
<reference evidence="1" key="1">
    <citation type="submission" date="2018-05" db="EMBL/GenBank/DDBJ databases">
        <authorList>
            <person name="Lanie J.A."/>
            <person name="Ng W.-L."/>
            <person name="Kazmierczak K.M."/>
            <person name="Andrzejewski T.M."/>
            <person name="Davidsen T.M."/>
            <person name="Wayne K.J."/>
            <person name="Tettelin H."/>
            <person name="Glass J.I."/>
            <person name="Rusch D."/>
            <person name="Podicherti R."/>
            <person name="Tsui H.-C.T."/>
            <person name="Winkler M.E."/>
        </authorList>
    </citation>
    <scope>NUCLEOTIDE SEQUENCE</scope>
</reference>
<dbReference type="Gene3D" id="1.25.40.10">
    <property type="entry name" value="Tetratricopeptide repeat domain"/>
    <property type="match status" value="1"/>
</dbReference>
<dbReference type="SUPFAM" id="SSF48452">
    <property type="entry name" value="TPR-like"/>
    <property type="match status" value="1"/>
</dbReference>
<dbReference type="InterPro" id="IPR019734">
    <property type="entry name" value="TPR_rpt"/>
</dbReference>
<protein>
    <submittedName>
        <fullName evidence="1">Uncharacterized protein</fullName>
    </submittedName>
</protein>
<dbReference type="PROSITE" id="PS50293">
    <property type="entry name" value="TPR_REGION"/>
    <property type="match status" value="1"/>
</dbReference>
<dbReference type="EMBL" id="UINC01202870">
    <property type="protein sequence ID" value="SVE22874.1"/>
    <property type="molecule type" value="Genomic_DNA"/>
</dbReference>
<gene>
    <name evidence="1" type="ORF">METZ01_LOCUS475728</name>
</gene>
<accession>A0A383BSJ9</accession>
<evidence type="ECO:0000313" key="1">
    <source>
        <dbReference type="EMBL" id="SVE22874.1"/>
    </source>
</evidence>
<dbReference type="Pfam" id="PF13414">
    <property type="entry name" value="TPR_11"/>
    <property type="match status" value="1"/>
</dbReference>
<dbReference type="PROSITE" id="PS50005">
    <property type="entry name" value="TPR"/>
    <property type="match status" value="1"/>
</dbReference>
<organism evidence="1">
    <name type="scientific">marine metagenome</name>
    <dbReference type="NCBI Taxonomy" id="408172"/>
    <lineage>
        <taxon>unclassified sequences</taxon>
        <taxon>metagenomes</taxon>
        <taxon>ecological metagenomes</taxon>
    </lineage>
</organism>
<dbReference type="InterPro" id="IPR011990">
    <property type="entry name" value="TPR-like_helical_dom_sf"/>
</dbReference>
<name>A0A383BSJ9_9ZZZZ</name>
<dbReference type="SMART" id="SM00028">
    <property type="entry name" value="TPR"/>
    <property type="match status" value="1"/>
</dbReference>
<sequence>METIDADPKHAGAYFDLGTIHYNQGKFNHTIMFYKKAILIAPDYVEVHLNLGAVYRTQGSYEDAIEEY</sequence>